<dbReference type="InterPro" id="IPR014883">
    <property type="entry name" value="VRR_NUC"/>
</dbReference>
<evidence type="ECO:0000259" key="4">
    <source>
        <dbReference type="SMART" id="SM00990"/>
    </source>
</evidence>
<keyword evidence="3" id="KW-0378">Hydrolase</keyword>
<dbReference type="EMBL" id="JAUSQL010000001">
    <property type="protein sequence ID" value="MDP9832805.1"/>
    <property type="molecule type" value="Genomic_DNA"/>
</dbReference>
<reference evidence="5 6" key="1">
    <citation type="submission" date="2023-07" db="EMBL/GenBank/DDBJ databases">
        <title>Sequencing the genomes of 1000 actinobacteria strains.</title>
        <authorList>
            <person name="Klenk H.-P."/>
        </authorList>
    </citation>
    <scope>NUCLEOTIDE SEQUENCE [LARGE SCALE GENOMIC DNA]</scope>
    <source>
        <strain evidence="5 6">DSM 19515</strain>
    </source>
</reference>
<accession>A0ABT9PLJ8</accession>
<gene>
    <name evidence="5" type="ORF">J2S45_001484</name>
</gene>
<comment type="caution">
    <text evidence="5">The sequence shown here is derived from an EMBL/GenBank/DDBJ whole genome shotgun (WGS) entry which is preliminary data.</text>
</comment>
<organism evidence="5 6">
    <name type="scientific">Trueperella abortisuis</name>
    <dbReference type="NCBI Taxonomy" id="445930"/>
    <lineage>
        <taxon>Bacteria</taxon>
        <taxon>Bacillati</taxon>
        <taxon>Actinomycetota</taxon>
        <taxon>Actinomycetes</taxon>
        <taxon>Actinomycetales</taxon>
        <taxon>Actinomycetaceae</taxon>
        <taxon>Trueperella</taxon>
    </lineage>
</organism>
<dbReference type="Gene3D" id="3.40.1350.10">
    <property type="match status" value="1"/>
</dbReference>
<evidence type="ECO:0000256" key="3">
    <source>
        <dbReference type="ARBA" id="ARBA00022801"/>
    </source>
</evidence>
<evidence type="ECO:0000256" key="1">
    <source>
        <dbReference type="ARBA" id="ARBA00001946"/>
    </source>
</evidence>
<evidence type="ECO:0000313" key="6">
    <source>
        <dbReference type="Proteomes" id="UP001230145"/>
    </source>
</evidence>
<dbReference type="InterPro" id="IPR011335">
    <property type="entry name" value="Restrct_endonuc-II-like"/>
</dbReference>
<keyword evidence="2" id="KW-0540">Nuclease</keyword>
<evidence type="ECO:0000313" key="5">
    <source>
        <dbReference type="EMBL" id="MDP9832805.1"/>
    </source>
</evidence>
<evidence type="ECO:0000256" key="2">
    <source>
        <dbReference type="ARBA" id="ARBA00022722"/>
    </source>
</evidence>
<dbReference type="RefSeq" id="WP_278787582.1">
    <property type="nucleotide sequence ID" value="NZ_JAUSQL010000001.1"/>
</dbReference>
<keyword evidence="6" id="KW-1185">Reference proteome</keyword>
<feature type="domain" description="VRR-NUC" evidence="4">
    <location>
        <begin position="1"/>
        <end position="80"/>
    </location>
</feature>
<comment type="cofactor">
    <cofactor evidence="1">
        <name>Mg(2+)</name>
        <dbReference type="ChEBI" id="CHEBI:18420"/>
    </cofactor>
</comment>
<dbReference type="InterPro" id="IPR011856">
    <property type="entry name" value="tRNA_endonuc-like_dom_sf"/>
</dbReference>
<protein>
    <recommendedName>
        <fullName evidence="4">VRR-NUC domain-containing protein</fullName>
    </recommendedName>
</protein>
<proteinExistence type="predicted"/>
<name>A0ABT9PLJ8_9ACTO</name>
<dbReference type="SUPFAM" id="SSF52980">
    <property type="entry name" value="Restriction endonuclease-like"/>
    <property type="match status" value="1"/>
</dbReference>
<dbReference type="SMART" id="SM00990">
    <property type="entry name" value="VRR_NUC"/>
    <property type="match status" value="1"/>
</dbReference>
<dbReference type="Proteomes" id="UP001230145">
    <property type="component" value="Unassembled WGS sequence"/>
</dbReference>
<sequence>MNEKTLENRLKKAVEAAGGLCWKLTCPGTAGVPDRICLMGGRVVFVEVKAPGAHPRAIQRLRMRQLQAQGFTCLVVDCPEGIEGVLDALHAA</sequence>